<reference evidence="4" key="1">
    <citation type="journal article" date="2010" name="Genome Biol.">
        <title>Genome sequence of the necrotrophic plant pathogen Pythium ultimum reveals original pathogenicity mechanisms and effector repertoire.</title>
        <authorList>
            <person name="Levesque C.A."/>
            <person name="Brouwer H."/>
            <person name="Cano L."/>
            <person name="Hamilton J.P."/>
            <person name="Holt C."/>
            <person name="Huitema E."/>
            <person name="Raffaele S."/>
            <person name="Robideau G.P."/>
            <person name="Thines M."/>
            <person name="Win J."/>
            <person name="Zerillo M.M."/>
            <person name="Beakes G.W."/>
            <person name="Boore J.L."/>
            <person name="Busam D."/>
            <person name="Dumas B."/>
            <person name="Ferriera S."/>
            <person name="Fuerstenberg S.I."/>
            <person name="Gachon C.M."/>
            <person name="Gaulin E."/>
            <person name="Govers F."/>
            <person name="Grenville-Briggs L."/>
            <person name="Horner N."/>
            <person name="Hostetler J."/>
            <person name="Jiang R.H."/>
            <person name="Johnson J."/>
            <person name="Krajaejun T."/>
            <person name="Lin H."/>
            <person name="Meijer H.J."/>
            <person name="Moore B."/>
            <person name="Morris P."/>
            <person name="Phuntmart V."/>
            <person name="Puiu D."/>
            <person name="Shetty J."/>
            <person name="Stajich J.E."/>
            <person name="Tripathy S."/>
            <person name="Wawra S."/>
            <person name="van West P."/>
            <person name="Whitty B.R."/>
            <person name="Coutinho P.M."/>
            <person name="Henrissat B."/>
            <person name="Martin F."/>
            <person name="Thomas P.D."/>
            <person name="Tyler B.M."/>
            <person name="De Vries R.P."/>
            <person name="Kamoun S."/>
            <person name="Yandell M."/>
            <person name="Tisserat N."/>
            <person name="Buell C.R."/>
        </authorList>
    </citation>
    <scope>NUCLEOTIDE SEQUENCE</scope>
    <source>
        <strain evidence="4">DAOM:BR144</strain>
    </source>
</reference>
<feature type="signal peptide" evidence="2">
    <location>
        <begin position="1"/>
        <end position="19"/>
    </location>
</feature>
<reference evidence="3" key="3">
    <citation type="submission" date="2015-02" db="UniProtKB">
        <authorList>
            <consortium name="EnsemblProtists"/>
        </authorList>
    </citation>
    <scope>IDENTIFICATION</scope>
    <source>
        <strain evidence="3">DAOM BR144</strain>
    </source>
</reference>
<feature type="transmembrane region" description="Helical" evidence="1">
    <location>
        <begin position="178"/>
        <end position="196"/>
    </location>
</feature>
<keyword evidence="1" id="KW-1133">Transmembrane helix</keyword>
<dbReference type="EMBL" id="GL376595">
    <property type="status" value="NOT_ANNOTATED_CDS"/>
    <property type="molecule type" value="Genomic_DNA"/>
</dbReference>
<organism evidence="3 4">
    <name type="scientific">Globisporangium ultimum (strain ATCC 200006 / CBS 805.95 / DAOM BR144)</name>
    <name type="common">Pythium ultimum</name>
    <dbReference type="NCBI Taxonomy" id="431595"/>
    <lineage>
        <taxon>Eukaryota</taxon>
        <taxon>Sar</taxon>
        <taxon>Stramenopiles</taxon>
        <taxon>Oomycota</taxon>
        <taxon>Peronosporomycetes</taxon>
        <taxon>Pythiales</taxon>
        <taxon>Pythiaceae</taxon>
        <taxon>Globisporangium</taxon>
    </lineage>
</organism>
<dbReference type="EnsemblProtists" id="PYU1_T013882">
    <property type="protein sequence ID" value="PYU1_T013882"/>
    <property type="gene ID" value="PYU1_G013853"/>
</dbReference>
<keyword evidence="2" id="KW-0732">Signal</keyword>
<dbReference type="PANTHER" id="PTHR39200:SF1">
    <property type="entry name" value="AUTO-TRANSPORTER ADHESIN HEAD GIN DOMAIN-CONTAINING PROTEIN-RELATED"/>
    <property type="match status" value="1"/>
</dbReference>
<dbReference type="HOGENOM" id="CLU_1301889_0_0_1"/>
<dbReference type="AlphaFoldDB" id="K3X9I3"/>
<keyword evidence="4" id="KW-1185">Reference proteome</keyword>
<evidence type="ECO:0000256" key="2">
    <source>
        <dbReference type="SAM" id="SignalP"/>
    </source>
</evidence>
<keyword evidence="1" id="KW-0472">Membrane</keyword>
<evidence type="ECO:0000256" key="1">
    <source>
        <dbReference type="SAM" id="Phobius"/>
    </source>
</evidence>
<sequence length="212" mass="23196">MAALLVLLGCFFAAPPADALTIHAPDVAPIAVVDNEHKTLQRTWTISSKEQLHKLHIQVPGPVFVAYDASLSAERNGLSSTNESVVAKIVVRGNTSELIERIGVVPLNESNGEEDGVEIHVRNQDFEVQGYLLTQVFVSERAALQELSSDSKTDTMVGDDVLISTNTDLKEREKATNTTLLVAILALAAIAVFAATRRFNRYQVRRMYTPLP</sequence>
<dbReference type="PANTHER" id="PTHR39200">
    <property type="entry name" value="HYPOTHETICAL EXPORTED PROTEIN"/>
    <property type="match status" value="1"/>
</dbReference>
<name>K3X9I3_GLOUD</name>
<reference evidence="4" key="2">
    <citation type="submission" date="2010-04" db="EMBL/GenBank/DDBJ databases">
        <authorList>
            <person name="Buell R."/>
            <person name="Hamilton J."/>
            <person name="Hostetler J."/>
        </authorList>
    </citation>
    <scope>NUCLEOTIDE SEQUENCE [LARGE SCALE GENOMIC DNA]</scope>
    <source>
        <strain evidence="4">DAOM:BR144</strain>
    </source>
</reference>
<proteinExistence type="predicted"/>
<feature type="chain" id="PRO_5003868537" evidence="2">
    <location>
        <begin position="20"/>
        <end position="212"/>
    </location>
</feature>
<accession>K3X9I3</accession>
<evidence type="ECO:0000313" key="4">
    <source>
        <dbReference type="Proteomes" id="UP000019132"/>
    </source>
</evidence>
<dbReference type="InParanoid" id="K3X9I3"/>
<protein>
    <submittedName>
        <fullName evidence="3">Uncharacterized protein</fullName>
    </submittedName>
</protein>
<dbReference type="VEuPathDB" id="FungiDB:PYU1_G013853"/>
<keyword evidence="1" id="KW-0812">Transmembrane</keyword>
<dbReference type="Proteomes" id="UP000019132">
    <property type="component" value="Unassembled WGS sequence"/>
</dbReference>
<evidence type="ECO:0000313" key="3">
    <source>
        <dbReference type="EnsemblProtists" id="PYU1_T013882"/>
    </source>
</evidence>